<proteinExistence type="predicted"/>
<comment type="caution">
    <text evidence="2">The sequence shown here is derived from an EMBL/GenBank/DDBJ whole genome shotgun (WGS) entry which is preliminary data.</text>
</comment>
<dbReference type="SUPFAM" id="SSF52833">
    <property type="entry name" value="Thioredoxin-like"/>
    <property type="match status" value="1"/>
</dbReference>
<feature type="domain" description="GST N-terminal" evidence="1">
    <location>
        <begin position="1"/>
        <end position="78"/>
    </location>
</feature>
<evidence type="ECO:0000313" key="2">
    <source>
        <dbReference type="EMBL" id="MFA9459704.1"/>
    </source>
</evidence>
<dbReference type="PROSITE" id="PS50404">
    <property type="entry name" value="GST_NTER"/>
    <property type="match status" value="1"/>
</dbReference>
<accession>A0ABV4TQU0</accession>
<dbReference type="InterPro" id="IPR036282">
    <property type="entry name" value="Glutathione-S-Trfase_C_sf"/>
</dbReference>
<gene>
    <name evidence="2" type="ORF">ACERLL_02550</name>
</gene>
<dbReference type="RefSeq" id="WP_373654493.1">
    <property type="nucleotide sequence ID" value="NZ_JBGUAW010000002.1"/>
</dbReference>
<sequence length="225" mass="25521">MPTLYHYPFCPPAQRVRLALGAKGVEAEQIALPYTDLETPIELAGKKQLPVYVSDSGEALLESETILRRLEEERPEPPLFEDAVGPADYEALKRWMGELEVLVDRLRGPTQLGYSGLGDDEEAAEYFRRQVEHRHGARLEELVNARYADYRQFEAAAELRRFANVLAKSRFFSGRLSVADLHIVSEWGFLRWVDGVSPPLDLLYYFERVEDACGVKLASGEDALF</sequence>
<reference evidence="2 3" key="1">
    <citation type="submission" date="2024-08" db="EMBL/GenBank/DDBJ databases">
        <title>Whole-genome sequencing of halo(alkali)philic microorganisms from hypersaline lakes.</title>
        <authorList>
            <person name="Sorokin D.Y."/>
            <person name="Merkel A.Y."/>
            <person name="Messina E."/>
            <person name="Yakimov M."/>
        </authorList>
    </citation>
    <scope>NUCLEOTIDE SEQUENCE [LARGE SCALE GENOMIC DNA]</scope>
    <source>
        <strain evidence="2 3">Cl-TMA</strain>
    </source>
</reference>
<dbReference type="EMBL" id="JBGUAW010000002">
    <property type="protein sequence ID" value="MFA9459704.1"/>
    <property type="molecule type" value="Genomic_DNA"/>
</dbReference>
<name>A0ABV4TQU0_9GAMM</name>
<organism evidence="2 3">
    <name type="scientific">Thiohalorhabdus methylotrophus</name>
    <dbReference type="NCBI Taxonomy" id="3242694"/>
    <lineage>
        <taxon>Bacteria</taxon>
        <taxon>Pseudomonadati</taxon>
        <taxon>Pseudomonadota</taxon>
        <taxon>Gammaproteobacteria</taxon>
        <taxon>Thiohalorhabdales</taxon>
        <taxon>Thiohalorhabdaceae</taxon>
        <taxon>Thiohalorhabdus</taxon>
    </lineage>
</organism>
<dbReference type="SUPFAM" id="SSF47616">
    <property type="entry name" value="GST C-terminal domain-like"/>
    <property type="match status" value="1"/>
</dbReference>
<protein>
    <submittedName>
        <fullName evidence="2">Glutathione S-transferase N-terminal domain-containing protein</fullName>
    </submittedName>
</protein>
<dbReference type="InterPro" id="IPR004045">
    <property type="entry name" value="Glutathione_S-Trfase_N"/>
</dbReference>
<keyword evidence="3" id="KW-1185">Reference proteome</keyword>
<evidence type="ECO:0000259" key="1">
    <source>
        <dbReference type="PROSITE" id="PS50404"/>
    </source>
</evidence>
<dbReference type="Pfam" id="PF13417">
    <property type="entry name" value="GST_N_3"/>
    <property type="match status" value="1"/>
</dbReference>
<dbReference type="InterPro" id="IPR036249">
    <property type="entry name" value="Thioredoxin-like_sf"/>
</dbReference>
<dbReference type="Proteomes" id="UP001575181">
    <property type="component" value="Unassembled WGS sequence"/>
</dbReference>
<evidence type="ECO:0000313" key="3">
    <source>
        <dbReference type="Proteomes" id="UP001575181"/>
    </source>
</evidence>
<dbReference type="Gene3D" id="3.40.30.10">
    <property type="entry name" value="Glutaredoxin"/>
    <property type="match status" value="1"/>
</dbReference>
<dbReference type="Gene3D" id="1.20.1050.10">
    <property type="match status" value="1"/>
</dbReference>